<evidence type="ECO:0000313" key="2">
    <source>
        <dbReference type="EMBL" id="AMN47734.1"/>
    </source>
</evidence>
<keyword evidence="2" id="KW-0378">Hydrolase</keyword>
<dbReference type="PRINTS" id="PR00412">
    <property type="entry name" value="EPOXHYDRLASE"/>
</dbReference>
<dbReference type="PATRIC" id="fig|465721.4.peg.2479"/>
<dbReference type="Pfam" id="PF12697">
    <property type="entry name" value="Abhydrolase_6"/>
    <property type="match status" value="1"/>
</dbReference>
<dbReference type="GO" id="GO:0016787">
    <property type="term" value="F:hydrolase activity"/>
    <property type="evidence" value="ECO:0007669"/>
    <property type="project" value="UniProtKB-KW"/>
</dbReference>
<dbReference type="PANTHER" id="PTHR43194">
    <property type="entry name" value="HYDROLASE ALPHA/BETA FOLD FAMILY"/>
    <property type="match status" value="1"/>
</dbReference>
<dbReference type="STRING" id="465721.ACG33_11620"/>
<sequence>MNSTIEVRRYRGADGINLVADVGGDPSAPPVILLHGGGQTRHSWRGVMRELVARGYHVINFDARGHGDSGWSPDGAYGLNLFAADLGSIVATLPSPPVLVGASMGGATSLYATGMSTKPFARALVLVDVVPRIDLAGAKKIIAFMSARSDGFATLEEAADAVAAYNPHRPRPKDTAGLMKNLRRRADGRLHWHWDPRFLDDPQRAEPPLFTEQLNQAAGQIRIPTLLVRGLKSDLVSEEGVAELRRQLPQLEVHDVVGAGHMVAGDKNDAFNEGVLKFLDKHMPAPSGAS</sequence>
<dbReference type="PRINTS" id="PR00111">
    <property type="entry name" value="ABHYDROLASE"/>
</dbReference>
<evidence type="ECO:0000313" key="3">
    <source>
        <dbReference type="Proteomes" id="UP000070250"/>
    </source>
</evidence>
<reference evidence="2 3" key="1">
    <citation type="submission" date="2015-06" db="EMBL/GenBank/DDBJ databases">
        <title>A Comprehensive Approach to Explore the Metabolic and Phylogenetic Diversity of Bacterial Steroid Degradation in the Environment: Testosterone as an Example.</title>
        <authorList>
            <person name="Yang F.-C."/>
            <person name="Chen Y.-L."/>
            <person name="Yu C.-P."/>
            <person name="Tang S.-L."/>
            <person name="Wang P.-H."/>
            <person name="Ismail W."/>
            <person name="Wang C.-H."/>
            <person name="Yang C.-Y."/>
            <person name="Chiang Y.-R."/>
        </authorList>
    </citation>
    <scope>NUCLEOTIDE SEQUENCE [LARGE SCALE GENOMIC DNA]</scope>
    <source>
        <strain evidence="2 3">DSM 18526</strain>
    </source>
</reference>
<proteinExistence type="predicted"/>
<accession>A0A127FBD1</accession>
<dbReference type="Gene3D" id="3.40.50.1820">
    <property type="entry name" value="alpha/beta hydrolase"/>
    <property type="match status" value="1"/>
</dbReference>
<dbReference type="EMBL" id="CP011971">
    <property type="protein sequence ID" value="AMN47734.1"/>
    <property type="molecule type" value="Genomic_DNA"/>
</dbReference>
<dbReference type="KEGG" id="sdf:ACG33_11620"/>
<dbReference type="Proteomes" id="UP000070250">
    <property type="component" value="Chromosome"/>
</dbReference>
<feature type="domain" description="AB hydrolase-1" evidence="1">
    <location>
        <begin position="31"/>
        <end position="272"/>
    </location>
</feature>
<dbReference type="RefSeq" id="WP_066921374.1">
    <property type="nucleotide sequence ID" value="NZ_CP011971.1"/>
</dbReference>
<gene>
    <name evidence="2" type="ORF">ACG33_11620</name>
</gene>
<dbReference type="SUPFAM" id="SSF53474">
    <property type="entry name" value="alpha/beta-Hydrolases"/>
    <property type="match status" value="1"/>
</dbReference>
<organism evidence="2 3">
    <name type="scientific">Steroidobacter denitrificans</name>
    <dbReference type="NCBI Taxonomy" id="465721"/>
    <lineage>
        <taxon>Bacteria</taxon>
        <taxon>Pseudomonadati</taxon>
        <taxon>Pseudomonadota</taxon>
        <taxon>Gammaproteobacteria</taxon>
        <taxon>Steroidobacterales</taxon>
        <taxon>Steroidobacteraceae</taxon>
        <taxon>Steroidobacter</taxon>
    </lineage>
</organism>
<dbReference type="OrthoDB" id="5380819at2"/>
<dbReference type="InterPro" id="IPR029058">
    <property type="entry name" value="AB_hydrolase_fold"/>
</dbReference>
<dbReference type="InterPro" id="IPR000073">
    <property type="entry name" value="AB_hydrolase_1"/>
</dbReference>
<dbReference type="AlphaFoldDB" id="A0A127FBD1"/>
<evidence type="ECO:0000259" key="1">
    <source>
        <dbReference type="Pfam" id="PF12697"/>
    </source>
</evidence>
<protein>
    <submittedName>
        <fullName evidence="2">Alpha/beta hydrolase</fullName>
    </submittedName>
</protein>
<keyword evidence="3" id="KW-1185">Reference proteome</keyword>
<dbReference type="PANTHER" id="PTHR43194:SF2">
    <property type="entry name" value="PEROXISOMAL MEMBRANE PROTEIN LPX1"/>
    <property type="match status" value="1"/>
</dbReference>
<name>A0A127FBD1_STEDE</name>
<dbReference type="InterPro" id="IPR050228">
    <property type="entry name" value="Carboxylesterase_BioH"/>
</dbReference>
<dbReference type="InterPro" id="IPR000639">
    <property type="entry name" value="Epox_hydrolase-like"/>
</dbReference>